<dbReference type="InterPro" id="IPR036291">
    <property type="entry name" value="NAD(P)-bd_dom_sf"/>
</dbReference>
<evidence type="ECO:0000256" key="4">
    <source>
        <dbReference type="ARBA" id="ARBA00013189"/>
    </source>
</evidence>
<dbReference type="EMBL" id="AJVK01029729">
    <property type="status" value="NOT_ANNOTATED_CDS"/>
    <property type="molecule type" value="Genomic_DNA"/>
</dbReference>
<keyword evidence="5" id="KW-0520">NAD</keyword>
<dbReference type="SUPFAM" id="SSF51735">
    <property type="entry name" value="NAD(P)-binding Rossmann-fold domains"/>
    <property type="match status" value="1"/>
</dbReference>
<comment type="cofactor">
    <cofactor evidence="2">
        <name>NAD(+)</name>
        <dbReference type="ChEBI" id="CHEBI:57540"/>
    </cofactor>
</comment>
<evidence type="ECO:0000256" key="6">
    <source>
        <dbReference type="ARBA" id="ARBA00023144"/>
    </source>
</evidence>
<evidence type="ECO:0000256" key="2">
    <source>
        <dbReference type="ARBA" id="ARBA00001911"/>
    </source>
</evidence>
<dbReference type="InterPro" id="IPR001509">
    <property type="entry name" value="Epimerase_deHydtase"/>
</dbReference>
<evidence type="ECO:0000313" key="10">
    <source>
        <dbReference type="Proteomes" id="UP000092462"/>
    </source>
</evidence>
<comment type="catalytic activity">
    <reaction evidence="1">
        <text>UDP-alpha-D-glucose = UDP-alpha-D-galactose</text>
        <dbReference type="Rhea" id="RHEA:22168"/>
        <dbReference type="ChEBI" id="CHEBI:58885"/>
        <dbReference type="ChEBI" id="CHEBI:66914"/>
        <dbReference type="EC" id="5.1.3.2"/>
    </reaction>
</comment>
<reference evidence="9" key="1">
    <citation type="submission" date="2022-08" db="UniProtKB">
        <authorList>
            <consortium name="EnsemblMetazoa"/>
        </authorList>
    </citation>
    <scope>IDENTIFICATION</scope>
    <source>
        <strain evidence="9">Israel</strain>
    </source>
</reference>
<evidence type="ECO:0000259" key="8">
    <source>
        <dbReference type="Pfam" id="PF01370"/>
    </source>
</evidence>
<dbReference type="GO" id="GO:0005829">
    <property type="term" value="C:cytosol"/>
    <property type="evidence" value="ECO:0007669"/>
    <property type="project" value="TreeGrafter"/>
</dbReference>
<keyword evidence="7" id="KW-0413">Isomerase</keyword>
<dbReference type="Gene3D" id="3.40.50.720">
    <property type="entry name" value="NAD(P)-binding Rossmann-like Domain"/>
    <property type="match status" value="1"/>
</dbReference>
<dbReference type="VEuPathDB" id="VectorBase:PPAPM1_010639"/>
<evidence type="ECO:0000256" key="1">
    <source>
        <dbReference type="ARBA" id="ARBA00000083"/>
    </source>
</evidence>
<dbReference type="Pfam" id="PF01370">
    <property type="entry name" value="Epimerase"/>
    <property type="match status" value="1"/>
</dbReference>
<accession>A0A1B0GNS4</accession>
<dbReference type="AlphaFoldDB" id="A0A1B0GNS4"/>
<evidence type="ECO:0000256" key="3">
    <source>
        <dbReference type="ARBA" id="ARBA00004947"/>
    </source>
</evidence>
<proteinExistence type="predicted"/>
<sequence>MSVKQTVLVTGGAGYVGSHTILELLNASYKVICVDNLCNAYKEKNATLPESLVRVQELTGKKITFYDVDIRNREALTDVFRKFTTYLTLSGPRYAHDPCRTRTCPSLDCLRAPCSAVAIPLAVR</sequence>
<dbReference type="GO" id="GO:0003978">
    <property type="term" value="F:UDP-glucose 4-epimerase activity"/>
    <property type="evidence" value="ECO:0007669"/>
    <property type="project" value="UniProtKB-EC"/>
</dbReference>
<dbReference type="EC" id="5.1.3.2" evidence="4"/>
<dbReference type="VEuPathDB" id="VectorBase:PPAI005058"/>
<dbReference type="GO" id="GO:0033499">
    <property type="term" value="P:galactose catabolic process via UDP-galactose, Leloir pathway"/>
    <property type="evidence" value="ECO:0007669"/>
    <property type="project" value="TreeGrafter"/>
</dbReference>
<keyword evidence="6" id="KW-0119">Carbohydrate metabolism</keyword>
<dbReference type="Proteomes" id="UP000092462">
    <property type="component" value="Unassembled WGS sequence"/>
</dbReference>
<evidence type="ECO:0000313" key="9">
    <source>
        <dbReference type="EnsemblMetazoa" id="PPAI005058-PA"/>
    </source>
</evidence>
<feature type="domain" description="NAD-dependent epimerase/dehydratase" evidence="8">
    <location>
        <begin position="7"/>
        <end position="82"/>
    </location>
</feature>
<protein>
    <recommendedName>
        <fullName evidence="4">UDP-glucose 4-epimerase</fullName>
        <ecNumber evidence="4">5.1.3.2</ecNumber>
    </recommendedName>
</protein>
<dbReference type="EnsemblMetazoa" id="PPAI005058-RA">
    <property type="protein sequence ID" value="PPAI005058-PA"/>
    <property type="gene ID" value="PPAI005058"/>
</dbReference>
<dbReference type="PANTHER" id="PTHR43725">
    <property type="entry name" value="UDP-GLUCOSE 4-EPIMERASE"/>
    <property type="match status" value="1"/>
</dbReference>
<evidence type="ECO:0000256" key="7">
    <source>
        <dbReference type="ARBA" id="ARBA00023235"/>
    </source>
</evidence>
<keyword evidence="10" id="KW-1185">Reference proteome</keyword>
<dbReference type="PANTHER" id="PTHR43725:SF47">
    <property type="entry name" value="UDP-GLUCOSE 4-EPIMERASE"/>
    <property type="match status" value="1"/>
</dbReference>
<organism evidence="9 10">
    <name type="scientific">Phlebotomus papatasi</name>
    <name type="common">Sandfly</name>
    <dbReference type="NCBI Taxonomy" id="29031"/>
    <lineage>
        <taxon>Eukaryota</taxon>
        <taxon>Metazoa</taxon>
        <taxon>Ecdysozoa</taxon>
        <taxon>Arthropoda</taxon>
        <taxon>Hexapoda</taxon>
        <taxon>Insecta</taxon>
        <taxon>Pterygota</taxon>
        <taxon>Neoptera</taxon>
        <taxon>Endopterygota</taxon>
        <taxon>Diptera</taxon>
        <taxon>Nematocera</taxon>
        <taxon>Psychodoidea</taxon>
        <taxon>Psychodidae</taxon>
        <taxon>Phlebotomus</taxon>
        <taxon>Phlebotomus</taxon>
    </lineage>
</organism>
<comment type="pathway">
    <text evidence="3">Carbohydrate metabolism; galactose metabolism.</text>
</comment>
<name>A0A1B0GNS4_PHLPP</name>
<keyword evidence="6" id="KW-0299">Galactose metabolism</keyword>
<evidence type="ECO:0000256" key="5">
    <source>
        <dbReference type="ARBA" id="ARBA00023027"/>
    </source>
</evidence>